<gene>
    <name evidence="3" type="ORF">HYH03_010527</name>
</gene>
<sequence length="567" mass="57829">MRGSCFHLHRARWKRARALVALVVALALAQPASGASYYRDERCTGPCRPDDHLCVAGGNCTEAWDACPPGTLLTSNHTAVDELDCHQTGCTPGGCDAGWSETSKEVCFDASTCLKHAGVCFRETCCRIRPQMTCCELLPCKAEYDDCEVPTQRSLNDSSRSDISRTRIAHTGSAAFPFYSARHATPERSCEAARLWGHCTCSDGASLPGCNAFNSSTWAEGEDAATAGRLPAGLFLTCAPLPGTPPPFATEASPGSEANPSSSEEAGQGPSPADPSGSSNTTTHGGGQGGKRQGTSHHNGGVVAGIVIACIAAGAACVAAVSWCCGAVPDWRALRIRGMSYEPVFTGQSYTPGLGAPGQAPDDIPWARFCAAVGRLVNRLRGRPEGGASPEAAERYRQLMAIGKAPSFGGNRSAGVGGRSARASSGSGGGPVGGRQGSLGLSRGSSEPDGEDGEVDEVFTLEDLGPAGPVGSGRGGFASAFRRGSNTPGRAVEMGVVGGAGANGARGGQFGAPGGGALAGAGLRGGPEVVHTRPMALSDGSDEDGDLDAPILLSPQVTGQQGEGRRR</sequence>
<feature type="signal peptide" evidence="2">
    <location>
        <begin position="1"/>
        <end position="34"/>
    </location>
</feature>
<feature type="compositionally biased region" description="Gly residues" evidence="1">
    <location>
        <begin position="426"/>
        <end position="437"/>
    </location>
</feature>
<reference evidence="3" key="1">
    <citation type="journal article" date="2020" name="bioRxiv">
        <title>Comparative genomics of Chlamydomonas.</title>
        <authorList>
            <person name="Craig R.J."/>
            <person name="Hasan A.R."/>
            <person name="Ness R.W."/>
            <person name="Keightley P.D."/>
        </authorList>
    </citation>
    <scope>NUCLEOTIDE SEQUENCE</scope>
    <source>
        <strain evidence="3">CCAP 11/70</strain>
    </source>
</reference>
<protein>
    <submittedName>
        <fullName evidence="3">Uncharacterized protein</fullName>
    </submittedName>
</protein>
<organism evidence="3 4">
    <name type="scientific">Edaphochlamys debaryana</name>
    <dbReference type="NCBI Taxonomy" id="47281"/>
    <lineage>
        <taxon>Eukaryota</taxon>
        <taxon>Viridiplantae</taxon>
        <taxon>Chlorophyta</taxon>
        <taxon>core chlorophytes</taxon>
        <taxon>Chlorophyceae</taxon>
        <taxon>CS clade</taxon>
        <taxon>Chlamydomonadales</taxon>
        <taxon>Chlamydomonadales incertae sedis</taxon>
        <taxon>Edaphochlamys</taxon>
    </lineage>
</organism>
<feature type="region of interest" description="Disordered" evidence="1">
    <location>
        <begin position="529"/>
        <end position="567"/>
    </location>
</feature>
<keyword evidence="4" id="KW-1185">Reference proteome</keyword>
<feature type="compositionally biased region" description="Polar residues" evidence="1">
    <location>
        <begin position="256"/>
        <end position="265"/>
    </location>
</feature>
<dbReference type="Proteomes" id="UP000612055">
    <property type="component" value="Unassembled WGS sequence"/>
</dbReference>
<dbReference type="EMBL" id="JAEHOE010000056">
    <property type="protein sequence ID" value="KAG2491082.1"/>
    <property type="molecule type" value="Genomic_DNA"/>
</dbReference>
<evidence type="ECO:0000256" key="1">
    <source>
        <dbReference type="SAM" id="MobiDB-lite"/>
    </source>
</evidence>
<feature type="compositionally biased region" description="Low complexity" evidence="1">
    <location>
        <begin position="438"/>
        <end position="447"/>
    </location>
</feature>
<dbReference type="OrthoDB" id="545032at2759"/>
<keyword evidence="2" id="KW-0732">Signal</keyword>
<evidence type="ECO:0000313" key="3">
    <source>
        <dbReference type="EMBL" id="KAG2491082.1"/>
    </source>
</evidence>
<feature type="region of interest" description="Disordered" evidence="1">
    <location>
        <begin position="246"/>
        <end position="297"/>
    </location>
</feature>
<name>A0A836BWK7_9CHLO</name>
<feature type="region of interest" description="Disordered" evidence="1">
    <location>
        <begin position="410"/>
        <end position="453"/>
    </location>
</feature>
<dbReference type="AlphaFoldDB" id="A0A836BWK7"/>
<comment type="caution">
    <text evidence="3">The sequence shown here is derived from an EMBL/GenBank/DDBJ whole genome shotgun (WGS) entry which is preliminary data.</text>
</comment>
<evidence type="ECO:0000313" key="4">
    <source>
        <dbReference type="Proteomes" id="UP000612055"/>
    </source>
</evidence>
<evidence type="ECO:0000256" key="2">
    <source>
        <dbReference type="SAM" id="SignalP"/>
    </source>
</evidence>
<proteinExistence type="predicted"/>
<accession>A0A836BWK7</accession>
<feature type="compositionally biased region" description="Low complexity" evidence="1">
    <location>
        <begin position="410"/>
        <end position="425"/>
    </location>
</feature>
<feature type="chain" id="PRO_5033062704" evidence="2">
    <location>
        <begin position="35"/>
        <end position="567"/>
    </location>
</feature>